<keyword evidence="2" id="KW-1003">Cell membrane</keyword>
<dbReference type="RefSeq" id="WP_084384186.1">
    <property type="nucleotide sequence ID" value="NZ_CP021422.1"/>
</dbReference>
<dbReference type="Proteomes" id="UP000596035">
    <property type="component" value="Chromosome"/>
</dbReference>
<accession>A0A1Z2XPR4</accession>
<feature type="transmembrane region" description="Helical" evidence="6">
    <location>
        <begin position="505"/>
        <end position="527"/>
    </location>
</feature>
<dbReference type="Proteomes" id="UP000196710">
    <property type="component" value="Chromosome"/>
</dbReference>
<evidence type="ECO:0000256" key="5">
    <source>
        <dbReference type="ARBA" id="ARBA00023136"/>
    </source>
</evidence>
<keyword evidence="10" id="KW-1185">Reference proteome</keyword>
<evidence type="ECO:0000256" key="1">
    <source>
        <dbReference type="ARBA" id="ARBA00004651"/>
    </source>
</evidence>
<dbReference type="EMBL" id="CP021422">
    <property type="protein sequence ID" value="ASB40443.1"/>
    <property type="molecule type" value="Genomic_DNA"/>
</dbReference>
<evidence type="ECO:0000313" key="9">
    <source>
        <dbReference type="EMBL" id="QQR29733.1"/>
    </source>
</evidence>
<comment type="subcellular location">
    <subcellularLocation>
        <location evidence="1">Cell membrane</location>
        <topology evidence="1">Multi-pass membrane protein</topology>
    </subcellularLocation>
</comment>
<dbReference type="Pfam" id="PF02687">
    <property type="entry name" value="FtsX"/>
    <property type="match status" value="1"/>
</dbReference>
<dbReference type="EMBL" id="CP065321">
    <property type="protein sequence ID" value="QQR29733.1"/>
    <property type="molecule type" value="Genomic_DNA"/>
</dbReference>
<dbReference type="InterPro" id="IPR003838">
    <property type="entry name" value="ABC3_permease_C"/>
</dbReference>
<feature type="transmembrane region" description="Helical" evidence="6">
    <location>
        <begin position="580"/>
        <end position="602"/>
    </location>
</feature>
<keyword evidence="5 6" id="KW-0472">Membrane</keyword>
<dbReference type="GO" id="GO:0005886">
    <property type="term" value="C:plasma membrane"/>
    <property type="evidence" value="ECO:0007669"/>
    <property type="project" value="UniProtKB-SubCell"/>
</dbReference>
<evidence type="ECO:0000313" key="10">
    <source>
        <dbReference type="Proteomes" id="UP000196710"/>
    </source>
</evidence>
<feature type="domain" description="ABC3 transporter permease C-terminal" evidence="7">
    <location>
        <begin position="463"/>
        <end position="610"/>
    </location>
</feature>
<evidence type="ECO:0000256" key="3">
    <source>
        <dbReference type="ARBA" id="ARBA00022692"/>
    </source>
</evidence>
<gene>
    <name evidence="8" type="ORF">ADH66_07065</name>
    <name evidence="9" type="ORF">I5Q82_17150</name>
</gene>
<evidence type="ECO:0000256" key="2">
    <source>
        <dbReference type="ARBA" id="ARBA00022475"/>
    </source>
</evidence>
<name>A0A1Z2XPR4_9FIRM</name>
<evidence type="ECO:0000256" key="6">
    <source>
        <dbReference type="SAM" id="Phobius"/>
    </source>
</evidence>
<dbReference type="KEGG" id="amur:ADH66_07065"/>
<dbReference type="AlphaFoldDB" id="A0A1Z2XPR4"/>
<sequence length="618" mass="69379">MMTSIKQIIRKPGKALIFFLLIIIVTVLLSFSTVSMLQTNQRIDTVEGQFSTIATVEQELRPGDAFLHADMLDFEGAEYVNPPETRPYYLARVPGVNNSGLHSHIESASVHIAEFTPVESGGYTEPVKMQIVKSYYDKYDHTKANWIGFGSQEKDLEAGDVAYFLQDYIKTPTSYEKGKTYIANFQYDDSVSQESGIPVYSVSGAPFTTQREGELGQKIESTVMPSQCRRFDEVTEDFWGPGGLGMIWTEWIEQLKLWDRNWLPVIPTNGVQLLPTFHSKNAYMDRGREITAEEFKKGSNVCMISDKIALNGIKVGDTINLPMYMAFYGFQPDRFYTFEFPFAYDFSPLNAEGEAYGPFWQKEYEVVGIYRQLTPGAGELYGEAVIIPSKSVTVSDENNIVYYAPMNSWSTSFQIPNGKISEFNTALHKAVPEASKLKIVYNDNGYEEVMASLYNARLSTALLLGASILAGLVVILLLLYFFVVKEKKRTAIERSLGMTKNQCRASILSGLMALAVPAVLLGGWISWGMMNIEAVPVQEGGHSEDNIETVSFSREYSLWAESESSVTDIGFEEVDIYFQMLSYFLVPLCIVLTVLLLTVFIVNRNLKIEPIILLGGRE</sequence>
<reference evidence="9 11" key="3">
    <citation type="submission" date="2020-11" db="EMBL/GenBank/DDBJ databases">
        <title>Closed and high quality bacterial genomes of the OMM12 community.</title>
        <authorList>
            <person name="Marbouty M."/>
            <person name="Lamy-Besnier Q."/>
            <person name="Debarbieux L."/>
            <person name="Koszul R."/>
        </authorList>
    </citation>
    <scope>NUCLEOTIDE SEQUENCE [LARGE SCALE GENOMIC DNA]</scope>
    <source>
        <strain evidence="9 11">KB18</strain>
    </source>
</reference>
<reference evidence="8" key="1">
    <citation type="journal article" date="2017" name="Genome Announc.">
        <title>High-Quality Whole-Genome Sequences of the Oligo-Mouse-Microbiota Bacterial Community.</title>
        <authorList>
            <person name="Garzetti D."/>
            <person name="Brugiroux S."/>
            <person name="Bunk B."/>
            <person name="Pukall R."/>
            <person name="McCoy K.D."/>
            <person name="Macpherson A.J."/>
            <person name="Stecher B."/>
        </authorList>
    </citation>
    <scope>NUCLEOTIDE SEQUENCE</scope>
    <source>
        <strain evidence="8">KB18</strain>
    </source>
</reference>
<evidence type="ECO:0000259" key="7">
    <source>
        <dbReference type="Pfam" id="PF02687"/>
    </source>
</evidence>
<evidence type="ECO:0000313" key="11">
    <source>
        <dbReference type="Proteomes" id="UP000596035"/>
    </source>
</evidence>
<feature type="transmembrane region" description="Helical" evidence="6">
    <location>
        <begin position="461"/>
        <end position="484"/>
    </location>
</feature>
<proteinExistence type="predicted"/>
<keyword evidence="3 6" id="KW-0812">Transmembrane</keyword>
<keyword evidence="4 6" id="KW-1133">Transmembrane helix</keyword>
<evidence type="ECO:0000256" key="4">
    <source>
        <dbReference type="ARBA" id="ARBA00022989"/>
    </source>
</evidence>
<organism evidence="9 11">
    <name type="scientific">Acutalibacter muris</name>
    <dbReference type="NCBI Taxonomy" id="1796620"/>
    <lineage>
        <taxon>Bacteria</taxon>
        <taxon>Bacillati</taxon>
        <taxon>Bacillota</taxon>
        <taxon>Clostridia</taxon>
        <taxon>Eubacteriales</taxon>
        <taxon>Acutalibacteraceae</taxon>
        <taxon>Acutalibacter</taxon>
    </lineage>
</organism>
<reference evidence="10" key="2">
    <citation type="submission" date="2017-05" db="EMBL/GenBank/DDBJ databases">
        <title>Improved OligoMM genomes.</title>
        <authorList>
            <person name="Garzetti D."/>
        </authorList>
    </citation>
    <scope>NUCLEOTIDE SEQUENCE [LARGE SCALE GENOMIC DNA]</scope>
    <source>
        <strain evidence="10">KB18</strain>
    </source>
</reference>
<protein>
    <submittedName>
        <fullName evidence="9">FtsX-like permease family protein</fullName>
    </submittedName>
</protein>
<evidence type="ECO:0000313" key="8">
    <source>
        <dbReference type="EMBL" id="ASB40443.1"/>
    </source>
</evidence>